<accession>A0A0A2FGA0</accession>
<feature type="active site" description="Proton acceptor" evidence="7">
    <location>
        <position position="169"/>
    </location>
</feature>
<keyword evidence="4 7" id="KW-0963">Cytoplasm</keyword>
<dbReference type="InterPro" id="IPR035990">
    <property type="entry name" value="TIM_sf"/>
</dbReference>
<evidence type="ECO:0000256" key="4">
    <source>
        <dbReference type="ARBA" id="ARBA00022490"/>
    </source>
</evidence>
<dbReference type="PROSITE" id="PS51440">
    <property type="entry name" value="TIM_2"/>
    <property type="match status" value="1"/>
</dbReference>
<dbReference type="Proteomes" id="UP000249300">
    <property type="component" value="Chromosome 1"/>
</dbReference>
<dbReference type="PANTHER" id="PTHR21139:SF42">
    <property type="entry name" value="TRIOSEPHOSPHATE ISOMERASE"/>
    <property type="match status" value="1"/>
</dbReference>
<comment type="subcellular location">
    <subcellularLocation>
        <location evidence="7 8">Cytoplasm</location>
    </subcellularLocation>
</comment>
<evidence type="ECO:0000256" key="7">
    <source>
        <dbReference type="HAMAP-Rule" id="MF_00147"/>
    </source>
</evidence>
<dbReference type="AlphaFoldDB" id="A0A0A2FGA0"/>
<dbReference type="STRING" id="393921.HQ45_04675"/>
<keyword evidence="3 7" id="KW-0312">Gluconeogenesis</keyword>
<dbReference type="Proteomes" id="UP000030136">
    <property type="component" value="Unassembled WGS sequence"/>
</dbReference>
<dbReference type="CDD" id="cd00311">
    <property type="entry name" value="TIM"/>
    <property type="match status" value="1"/>
</dbReference>
<evidence type="ECO:0000256" key="5">
    <source>
        <dbReference type="ARBA" id="ARBA00023152"/>
    </source>
</evidence>
<dbReference type="GO" id="GO:0046166">
    <property type="term" value="P:glyceraldehyde-3-phosphate biosynthetic process"/>
    <property type="evidence" value="ECO:0007669"/>
    <property type="project" value="TreeGrafter"/>
</dbReference>
<keyword evidence="12" id="KW-1185">Reference proteome</keyword>
<evidence type="ECO:0000313" key="12">
    <source>
        <dbReference type="Proteomes" id="UP000249300"/>
    </source>
</evidence>
<gene>
    <name evidence="7 10" type="primary">tpiA</name>
    <name evidence="9" type="ORF">HQ38_09540</name>
    <name evidence="10" type="ORF">NCTC12858_00316</name>
</gene>
<dbReference type="SUPFAM" id="SSF51351">
    <property type="entry name" value="Triosephosphate isomerase (TIM)"/>
    <property type="match status" value="1"/>
</dbReference>
<dbReference type="InterPro" id="IPR013785">
    <property type="entry name" value="Aldolase_TIM"/>
</dbReference>
<dbReference type="GO" id="GO:0019563">
    <property type="term" value="P:glycerol catabolic process"/>
    <property type="evidence" value="ECO:0007669"/>
    <property type="project" value="TreeGrafter"/>
</dbReference>
<feature type="binding site" evidence="7">
    <location>
        <begin position="236"/>
        <end position="237"/>
    </location>
    <ligand>
        <name>substrate</name>
    </ligand>
</feature>
<evidence type="ECO:0000313" key="10">
    <source>
        <dbReference type="EMBL" id="SQH72493.1"/>
    </source>
</evidence>
<dbReference type="Gene3D" id="3.20.20.70">
    <property type="entry name" value="Aldolase class I"/>
    <property type="match status" value="1"/>
</dbReference>
<dbReference type="RefSeq" id="WP_023937309.1">
    <property type="nucleotide sequence ID" value="NZ_FUXH01000017.1"/>
</dbReference>
<dbReference type="HAMAP" id="MF_00147_B">
    <property type="entry name" value="TIM_B"/>
    <property type="match status" value="1"/>
</dbReference>
<evidence type="ECO:0000256" key="8">
    <source>
        <dbReference type="RuleBase" id="RU363013"/>
    </source>
</evidence>
<organism evidence="10 12">
    <name type="scientific">Porphyromonas crevioricanis</name>
    <dbReference type="NCBI Taxonomy" id="393921"/>
    <lineage>
        <taxon>Bacteria</taxon>
        <taxon>Pseudomonadati</taxon>
        <taxon>Bacteroidota</taxon>
        <taxon>Bacteroidia</taxon>
        <taxon>Bacteroidales</taxon>
        <taxon>Porphyromonadaceae</taxon>
        <taxon>Porphyromonas</taxon>
    </lineage>
</organism>
<protein>
    <recommendedName>
        <fullName evidence="7 8">Triosephosphate isomerase</fullName>
        <shortName evidence="7">TIM</shortName>
        <shortName evidence="7">TPI</shortName>
        <ecNumber evidence="7 8">5.3.1.1</ecNumber>
    </recommendedName>
    <alternativeName>
        <fullName evidence="7">Triose-phosphate isomerase</fullName>
    </alternativeName>
</protein>
<comment type="catalytic activity">
    <reaction evidence="7 8">
        <text>D-glyceraldehyde 3-phosphate = dihydroxyacetone phosphate</text>
        <dbReference type="Rhea" id="RHEA:18585"/>
        <dbReference type="ChEBI" id="CHEBI:57642"/>
        <dbReference type="ChEBI" id="CHEBI:59776"/>
        <dbReference type="EC" id="5.3.1.1"/>
    </reaction>
</comment>
<name>A0A0A2FGA0_9PORP</name>
<dbReference type="EMBL" id="JQJC01000029">
    <property type="protein sequence ID" value="KGN93140.1"/>
    <property type="molecule type" value="Genomic_DNA"/>
</dbReference>
<dbReference type="PROSITE" id="PS00171">
    <property type="entry name" value="TIM_1"/>
    <property type="match status" value="1"/>
</dbReference>
<comment type="similarity">
    <text evidence="2 7 8">Belongs to the triosephosphate isomerase family.</text>
</comment>
<dbReference type="PANTHER" id="PTHR21139">
    <property type="entry name" value="TRIOSEPHOSPHATE ISOMERASE"/>
    <property type="match status" value="1"/>
</dbReference>
<reference evidence="10 12" key="2">
    <citation type="submission" date="2018-06" db="EMBL/GenBank/DDBJ databases">
        <authorList>
            <consortium name="Pathogen Informatics"/>
            <person name="Doyle S."/>
        </authorList>
    </citation>
    <scope>NUCLEOTIDE SEQUENCE [LARGE SCALE GENOMIC DNA]</scope>
    <source>
        <strain evidence="10 12">NCTC12858</strain>
    </source>
</reference>
<dbReference type="GO" id="GO:0006094">
    <property type="term" value="P:gluconeogenesis"/>
    <property type="evidence" value="ECO:0007669"/>
    <property type="project" value="UniProtKB-UniRule"/>
</dbReference>
<comment type="subunit">
    <text evidence="7 8">Homodimer.</text>
</comment>
<dbReference type="FunFam" id="3.20.20.70:FF:000016">
    <property type="entry name" value="Triosephosphate isomerase"/>
    <property type="match status" value="1"/>
</dbReference>
<keyword evidence="6 7" id="KW-0413">Isomerase</keyword>
<evidence type="ECO:0000256" key="1">
    <source>
        <dbReference type="ARBA" id="ARBA00004680"/>
    </source>
</evidence>
<dbReference type="NCBIfam" id="TIGR00419">
    <property type="entry name" value="tim"/>
    <property type="match status" value="1"/>
</dbReference>
<dbReference type="KEGG" id="pcre:NCTC12858_00316"/>
<comment type="function">
    <text evidence="7">Involved in the gluconeogenesis. Catalyzes stereospecifically the conversion of dihydroxyacetone phosphate (DHAP) to D-glyceraldehyde-3-phosphate (G3P).</text>
</comment>
<proteinExistence type="inferred from homology"/>
<dbReference type="InterPro" id="IPR022896">
    <property type="entry name" value="TrioseP_Isoase_bac/euk"/>
</dbReference>
<feature type="binding site" evidence="7">
    <location>
        <position position="215"/>
    </location>
    <ligand>
        <name>substrate</name>
    </ligand>
</feature>
<dbReference type="UniPathway" id="UPA00138"/>
<dbReference type="Pfam" id="PF00121">
    <property type="entry name" value="TIM"/>
    <property type="match status" value="1"/>
</dbReference>
<evidence type="ECO:0000313" key="11">
    <source>
        <dbReference type="Proteomes" id="UP000030136"/>
    </source>
</evidence>
<dbReference type="EMBL" id="LS483447">
    <property type="protein sequence ID" value="SQH72493.1"/>
    <property type="molecule type" value="Genomic_DNA"/>
</dbReference>
<dbReference type="OrthoDB" id="9809429at2"/>
<dbReference type="InterPro" id="IPR000652">
    <property type="entry name" value="Triosephosphate_isomerase"/>
</dbReference>
<evidence type="ECO:0000256" key="3">
    <source>
        <dbReference type="ARBA" id="ARBA00022432"/>
    </source>
</evidence>
<dbReference type="UniPathway" id="UPA00109">
    <property type="reaction ID" value="UER00189"/>
</dbReference>
<feature type="binding site" evidence="7">
    <location>
        <position position="175"/>
    </location>
    <ligand>
        <name>substrate</name>
    </ligand>
</feature>
<feature type="active site" description="Electrophile" evidence="7">
    <location>
        <position position="97"/>
    </location>
</feature>
<comment type="pathway">
    <text evidence="1 7 8">Carbohydrate degradation; glycolysis; D-glyceraldehyde 3-phosphate from glycerone phosphate: step 1/1.</text>
</comment>
<keyword evidence="5 7" id="KW-0324">Glycolysis</keyword>
<reference evidence="9 11" key="1">
    <citation type="submission" date="2014-08" db="EMBL/GenBank/DDBJ databases">
        <title>Porphyromonas crevioricanis strain:COT-253_OH1447 Genome sequencing.</title>
        <authorList>
            <person name="Wallis C."/>
            <person name="Deusch O."/>
            <person name="O'Flynn C."/>
            <person name="Davis I."/>
            <person name="Jospin G."/>
            <person name="Darling A.E."/>
            <person name="Coil D.A."/>
            <person name="Alexiev A."/>
            <person name="Horsfall A."/>
            <person name="Kirkwood N."/>
            <person name="Harris S."/>
            <person name="Eisen J.A."/>
        </authorList>
    </citation>
    <scope>NUCLEOTIDE SEQUENCE [LARGE SCALE GENOMIC DNA]</scope>
    <source>
        <strain evidence="11">COT-253 OH1447</strain>
        <strain evidence="9">COT-253_OH1447</strain>
    </source>
</reference>
<evidence type="ECO:0000256" key="6">
    <source>
        <dbReference type="ARBA" id="ARBA00023235"/>
    </source>
</evidence>
<evidence type="ECO:0000313" key="9">
    <source>
        <dbReference type="EMBL" id="KGN93140.1"/>
    </source>
</evidence>
<evidence type="ECO:0000256" key="2">
    <source>
        <dbReference type="ARBA" id="ARBA00007422"/>
    </source>
</evidence>
<comment type="pathway">
    <text evidence="7 8">Carbohydrate biosynthesis; gluconeogenesis.</text>
</comment>
<feature type="binding site" evidence="7">
    <location>
        <begin position="10"/>
        <end position="12"/>
    </location>
    <ligand>
        <name>substrate</name>
    </ligand>
</feature>
<dbReference type="InterPro" id="IPR020861">
    <property type="entry name" value="Triosephosphate_isomerase_AS"/>
</dbReference>
<dbReference type="EC" id="5.3.1.1" evidence="7 8"/>
<dbReference type="GO" id="GO:0006096">
    <property type="term" value="P:glycolytic process"/>
    <property type="evidence" value="ECO:0007669"/>
    <property type="project" value="UniProtKB-UniRule"/>
</dbReference>
<dbReference type="GO" id="GO:0004807">
    <property type="term" value="F:triose-phosphate isomerase activity"/>
    <property type="evidence" value="ECO:0007669"/>
    <property type="project" value="UniProtKB-UniRule"/>
</dbReference>
<sequence>MKTRNVVAANWKMNKTLSEGLSLIKDIQAQLENYQPNCKVILCPPSFFLGAIDSANLPEKLSFGAQDCSQHTKGAYTGEISANQIASTVADYVIIGHSERRAYHQENAISLAEKVDRALAAGLRPIFCIGESLQQREDGSYLDVVADQITSSLFHLESSAFAHLILAYEPVWAIGTGKTASADQAQEMHAHIRKHIALKYGEELASSTSILYGGSCNGDNAKELFAKPDVDGGLIGGASLEAAKFMPIIKAFD</sequence>
<dbReference type="GO" id="GO:0005829">
    <property type="term" value="C:cytosol"/>
    <property type="evidence" value="ECO:0007669"/>
    <property type="project" value="TreeGrafter"/>
</dbReference>
<dbReference type="eggNOG" id="COG0149">
    <property type="taxonomic scope" value="Bacteria"/>
</dbReference>